<comment type="caution">
    <text evidence="1">The sequence shown here is derived from an EMBL/GenBank/DDBJ whole genome shotgun (WGS) entry which is preliminary data.</text>
</comment>
<proteinExistence type="predicted"/>
<name>A0ACC1IMJ6_9FUNG</name>
<organism evidence="1 2">
    <name type="scientific">Kickxella alabastrina</name>
    <dbReference type="NCBI Taxonomy" id="61397"/>
    <lineage>
        <taxon>Eukaryota</taxon>
        <taxon>Fungi</taxon>
        <taxon>Fungi incertae sedis</taxon>
        <taxon>Zoopagomycota</taxon>
        <taxon>Kickxellomycotina</taxon>
        <taxon>Kickxellomycetes</taxon>
        <taxon>Kickxellales</taxon>
        <taxon>Kickxellaceae</taxon>
        <taxon>Kickxella</taxon>
    </lineage>
</organism>
<evidence type="ECO:0000313" key="1">
    <source>
        <dbReference type="EMBL" id="KAJ1897638.1"/>
    </source>
</evidence>
<reference evidence="1" key="1">
    <citation type="submission" date="2022-07" db="EMBL/GenBank/DDBJ databases">
        <title>Phylogenomic reconstructions and comparative analyses of Kickxellomycotina fungi.</title>
        <authorList>
            <person name="Reynolds N.K."/>
            <person name="Stajich J.E."/>
            <person name="Barry K."/>
            <person name="Grigoriev I.V."/>
            <person name="Crous P."/>
            <person name="Smith M.E."/>
        </authorList>
    </citation>
    <scope>NUCLEOTIDE SEQUENCE</scope>
    <source>
        <strain evidence="1">Benny 63K</strain>
    </source>
</reference>
<dbReference type="Proteomes" id="UP001150581">
    <property type="component" value="Unassembled WGS sequence"/>
</dbReference>
<sequence length="1783" mass="194000">TGSGKTFSMGTELSLMATSSDMQGVVPRAINEIWNHLENRSNTKAGFTYSVDISFLELHNEDLVDLLNPRSAAGSRGPTIREDSRGNMVLVGVERKPASHASDILGFLHQGALSRTTASTDMNHTSSRSHAIFTIFLRQQDRRSSAMLAGGCASPTMNDPADLDGGPSIVSKIHFVDLAGSERIKRTGAAGDRAKEGISINAGLLALGNVISALGSSSSSPNNQQQSKRPMHVPYRDSKLTRLLQDSLGGNSQTVMLACISPSDRNNAESLNTIRYANRARNIRNKVAVNFDKNSSVELSMLKTEVARLRGELSKLKLMRRQSTLSLAETGGDSSSIRALEAEVGRLQRKNAEITQKLEHALRRAAVLNNECEGLRSEVLSLGGTVPSTALAEDPMVVDDYSNMMSQNNVLNTLNHELSEQAERHEQQIDSVRRHYESKLELMQEALSIVNKERDVALQRLANAGGTEKDSASVAVGTPNRSGANSQASRRNLGLDSTSSSTIAAPTKLRIPSRMAKGARPDGSTMSTPVSRKSSSAELRLSRQPQLLRLGSSLGITATPALRDDSMQLQQLQDEVAQLRLNNKQSSEGASAESEKLTLQIQEQAKEISRLRRQHTGRRESKRYSLLSFKENSSWAVAKNTLNSPACNDKDGPNLLRAAFIKAVLENELNRCVRARQLLRERDSFVNKQDELMTEQTDLMLQIQCIEIEADDGYRQSQVQRLNERIEIIDAELRYLDFKVRDAEADVAQLAEADASDSTTDLSASGLLTTPMIINMSGLAMRMVEDVVRIDYRAFADLFEHLSQRDSTGLAYLFMQDIIEHRLVALRDEQERTTLEEQSMDLRRTLLAMQKTALNAALTYERELGDAERKLNTLQSPSAPMYRLAENGGMQAPNYPGTHNGNAHALDDSVYGRREITGGANNFGTLEPLPERSVYEGVRDRGILLRSALMSSMEPEPLSPQADNEYPSSDAESNDDSDGNEGESVDGHETYIFSPAVQAAVYSGQNVSSMEDIRGAKAAINDLADDTPDFSNESLFREGTLRGRRARGWVEDSLVDSFALRSADSLGPSVVSGDETPDSMGMDANVFEEDTCSGVGRGGGSAFRAQLADMVLHDDSQQSSPASLSPPCAEAPTATNSSAPSDIAQNDTSSTLHDNQHRHQDSLDQVSFAASGASLLIEPRSGFDANEDDQDATADFQFRTLYSDTASGNDSDSEDEVPELYNSSSGEFFRLPNLARNQSIRSRGRRHRHLVRRSSARKQITRILAITPRIAKKTSVRRPVALRKSRISLPIVPPEMIEYIDKRNPRAISVGPGSPMVASPELLRNMHVPINGEYQSNIAAIASFSVNKSRSSTALSPTRTTAQTCNLRIPGRIIDQSSATSSSVVEKFETLKDALDATQSDNIGGDNTMSPALASIDSGTACLPNHAPIPANNSSIAMAAISSFNVRSHSPLSTPISLYNKNSLHLHQAPLSYSSNVADSSLEMGENVFRLAAADMQTSPHMRPFSGMSVMPRPRSDVYIDLPSALSMQRSMSALSNHSSYERERIVSRIGTPLRSPQPHRYLSPTEQTNASLFSMMDAARPDYSRVTSPYSDEHQARIQQNRTGTGQLISFDSTQANSKDQSEAKATRIRRRAHTAFDSGLDLAKGSPGNRQSTLSVSDKAPVNAPAAGSSRLSKLLSGIGLGGKLKQQAVDATSRERSNSDSTGTRLVHVREGRNAVNGGNGEHIRTSLLSNSTDNNCSRERFGCQPSDTALGCAEMGVSADNSNYMAAPSGMVTAVSYEY</sequence>
<evidence type="ECO:0000313" key="2">
    <source>
        <dbReference type="Proteomes" id="UP001150581"/>
    </source>
</evidence>
<keyword evidence="2" id="KW-1185">Reference proteome</keyword>
<feature type="non-terminal residue" evidence="1">
    <location>
        <position position="1"/>
    </location>
</feature>
<gene>
    <name evidence="1" type="ORF">LPJ66_003245</name>
</gene>
<protein>
    <submittedName>
        <fullName evidence="1">Uncharacterized protein</fullName>
    </submittedName>
</protein>
<accession>A0ACC1IMJ6</accession>
<dbReference type="EMBL" id="JANBPG010000314">
    <property type="protein sequence ID" value="KAJ1897638.1"/>
    <property type="molecule type" value="Genomic_DNA"/>
</dbReference>